<dbReference type="RefSeq" id="WP_099086642.1">
    <property type="nucleotide sequence ID" value="NZ_CP042276.1"/>
</dbReference>
<dbReference type="AlphaFoldDB" id="A0AAP9EA67"/>
<sequence>MFSEQSRFFSRWVGLLGLAAMLSLILGGRASAQSIAGHFIGENRSNLENVSWQNSFDGYVDGTFNAANGVKVSITSEKSTEKLVRLEAAWDGRGLSQLAYFSDFRFGKTTLAAIRQRFGNLGIMPASGSPVVSTSDGGVAISSFYEVADSAVVATFVTKISRSGLIDLKRRYGADAYAHMATVATLHSVALSDIRYFETLGGTTSVVDVGYRPIVWQPTDNMAAGRKRQISLARIKPSQLPVARIYSGPRNPPDLGGQSATLRNYQDKITSRMAEGPAFAGELAVIQIDCGARCSNAYVGNVRTGEVFKLPVGGRANLDLTLKYELSSRLMTAQWSDSESGECVIQFYGFDDGEWIELLKHKVGASDQCLTSLSQNLR</sequence>
<keyword evidence="1" id="KW-0614">Plasmid</keyword>
<name>A0AAP9EA67_AGRTU</name>
<reference evidence="1 2" key="1">
    <citation type="journal article" date="2017" name="Genome Announc.">
        <title>Draft Genome Sequence of Agrobacterium tumefaciens Biovar 1 Strain 186, Isolated from Walnut.</title>
        <authorList>
            <person name="Poret-Peterson A.T."/>
            <person name="Bhatnagar S."/>
            <person name="McClean A.E."/>
            <person name="Kluepfel D.A."/>
        </authorList>
    </citation>
    <scope>NUCLEOTIDE SEQUENCE [LARGE SCALE GENOMIC DNA]</scope>
    <source>
        <strain evidence="1 2">186</strain>
    </source>
</reference>
<gene>
    <name evidence="1" type="ORF">CG010_025215</name>
</gene>
<geneLocation type="plasmid" evidence="2">
    <name>pat</name>
</geneLocation>
<evidence type="ECO:0000313" key="1">
    <source>
        <dbReference type="EMBL" id="QDY97491.1"/>
    </source>
</evidence>
<organism evidence="1 2">
    <name type="scientific">Agrobacterium tumefaciens</name>
    <dbReference type="NCBI Taxonomy" id="358"/>
    <lineage>
        <taxon>Bacteria</taxon>
        <taxon>Pseudomonadati</taxon>
        <taxon>Pseudomonadota</taxon>
        <taxon>Alphaproteobacteria</taxon>
        <taxon>Hyphomicrobiales</taxon>
        <taxon>Rhizobiaceae</taxon>
        <taxon>Rhizobium/Agrobacterium group</taxon>
        <taxon>Agrobacterium</taxon>
        <taxon>Agrobacterium tumefaciens complex</taxon>
    </lineage>
</organism>
<protein>
    <submittedName>
        <fullName evidence="1">Uncharacterized protein</fullName>
    </submittedName>
</protein>
<dbReference type="EMBL" id="CP042276">
    <property type="protein sequence ID" value="QDY97491.1"/>
    <property type="molecule type" value="Genomic_DNA"/>
</dbReference>
<accession>A0AAP9EA67</accession>
<dbReference type="Proteomes" id="UP000222296">
    <property type="component" value="Plasmid pAt"/>
</dbReference>
<proteinExistence type="predicted"/>
<evidence type="ECO:0000313" key="2">
    <source>
        <dbReference type="Proteomes" id="UP000222296"/>
    </source>
</evidence>